<feature type="compositionally biased region" description="Basic and acidic residues" evidence="1">
    <location>
        <begin position="266"/>
        <end position="285"/>
    </location>
</feature>
<protein>
    <submittedName>
        <fullName evidence="2">Uncharacterized protein</fullName>
    </submittedName>
</protein>
<sequence length="333" mass="35796">MGDARGGPPEQLPTLARSLPPAVSRLFDSPVKVEPLLSYRGSLSSKRLGPLLSHSTPPHFPEPLDPKQPRPRKRAYSREYGVPRPEAVTPAEPSSKRGLSDAHAMRGVAEAWAMRRTSGPQPCLPPSMGLTPRPPPGPRPAHVRQAPWATLMATTVYSVPLARGLFPRPGKRRPQLSHGSEKEAKGETAREFPGGRPAAKLLLWARRLVYRAAVVRLHQAGSSFSESPVPSASTLGKGKAGSSLSSGSPDSTLGKGRAGTMQATASKEKRAEKRSEKSEIRPMLQERREADQLVAQASVGKALVSSVLQGAVSSFLRDNMEEIDDDCDIVEAI</sequence>
<dbReference type="AlphaFoldDB" id="A0A813HCX2"/>
<feature type="compositionally biased region" description="Low complexity" evidence="1">
    <location>
        <begin position="221"/>
        <end position="254"/>
    </location>
</feature>
<evidence type="ECO:0000313" key="3">
    <source>
        <dbReference type="Proteomes" id="UP000654075"/>
    </source>
</evidence>
<proteinExistence type="predicted"/>
<feature type="compositionally biased region" description="Basic and acidic residues" evidence="1">
    <location>
        <begin position="179"/>
        <end position="190"/>
    </location>
</feature>
<feature type="region of interest" description="Disordered" evidence="1">
    <location>
        <begin position="163"/>
        <end position="194"/>
    </location>
</feature>
<dbReference type="EMBL" id="CAJNNV010031347">
    <property type="protein sequence ID" value="CAE8635773.1"/>
    <property type="molecule type" value="Genomic_DNA"/>
</dbReference>
<feature type="region of interest" description="Disordered" evidence="1">
    <location>
        <begin position="1"/>
        <end position="21"/>
    </location>
</feature>
<feature type="region of interest" description="Disordered" evidence="1">
    <location>
        <begin position="43"/>
        <end position="102"/>
    </location>
</feature>
<reference evidence="2" key="1">
    <citation type="submission" date="2021-02" db="EMBL/GenBank/DDBJ databases">
        <authorList>
            <person name="Dougan E. K."/>
            <person name="Rhodes N."/>
            <person name="Thang M."/>
            <person name="Chan C."/>
        </authorList>
    </citation>
    <scope>NUCLEOTIDE SEQUENCE</scope>
</reference>
<organism evidence="2 3">
    <name type="scientific">Polarella glacialis</name>
    <name type="common">Dinoflagellate</name>
    <dbReference type="NCBI Taxonomy" id="89957"/>
    <lineage>
        <taxon>Eukaryota</taxon>
        <taxon>Sar</taxon>
        <taxon>Alveolata</taxon>
        <taxon>Dinophyceae</taxon>
        <taxon>Suessiales</taxon>
        <taxon>Suessiaceae</taxon>
        <taxon>Polarella</taxon>
    </lineage>
</organism>
<comment type="caution">
    <text evidence="2">The sequence shown here is derived from an EMBL/GenBank/DDBJ whole genome shotgun (WGS) entry which is preliminary data.</text>
</comment>
<accession>A0A813HCX2</accession>
<keyword evidence="3" id="KW-1185">Reference proteome</keyword>
<name>A0A813HCX2_POLGL</name>
<evidence type="ECO:0000256" key="1">
    <source>
        <dbReference type="SAM" id="MobiDB-lite"/>
    </source>
</evidence>
<feature type="region of interest" description="Disordered" evidence="1">
    <location>
        <begin position="221"/>
        <end position="285"/>
    </location>
</feature>
<gene>
    <name evidence="2" type="ORF">PGLA1383_LOCUS51340</name>
</gene>
<feature type="region of interest" description="Disordered" evidence="1">
    <location>
        <begin position="115"/>
        <end position="143"/>
    </location>
</feature>
<dbReference type="Proteomes" id="UP000654075">
    <property type="component" value="Unassembled WGS sequence"/>
</dbReference>
<evidence type="ECO:0000313" key="2">
    <source>
        <dbReference type="EMBL" id="CAE8635773.1"/>
    </source>
</evidence>